<dbReference type="STRING" id="112498.A0A2D3V1F8"/>
<dbReference type="GeneID" id="35599518"/>
<evidence type="ECO:0000256" key="1">
    <source>
        <dbReference type="SAM" id="MobiDB-lite"/>
    </source>
</evidence>
<proteinExistence type="predicted"/>
<sequence length="128" mass="14672">MERETWAYMVLDQQQQLHEPKITPQVLGHLTECGRVIGLLFEKLDGRFASISDLPKCTEALKRLHQIGLTHGDVNRYNFIMNDREDRMQMVDFEHASAFEEVAAKEELDSLERELSEETGRGGPAILT</sequence>
<dbReference type="Gene3D" id="1.10.510.10">
    <property type="entry name" value="Transferase(Phosphotransferase) domain 1"/>
    <property type="match status" value="1"/>
</dbReference>
<protein>
    <recommendedName>
        <fullName evidence="4">Protein kinase domain-containing protein</fullName>
    </recommendedName>
</protein>
<reference evidence="2 3" key="1">
    <citation type="submission" date="2016-03" db="EMBL/GenBank/DDBJ databases">
        <authorList>
            <person name="Ploux O."/>
        </authorList>
    </citation>
    <scope>NUCLEOTIDE SEQUENCE [LARGE SCALE GENOMIC DNA]</scope>
    <source>
        <strain evidence="2 3">URUG2</strain>
    </source>
</reference>
<evidence type="ECO:0008006" key="4">
    <source>
        <dbReference type="Google" id="ProtNLM"/>
    </source>
</evidence>
<dbReference type="EMBL" id="FJUY01000005">
    <property type="protein sequence ID" value="CZT18497.1"/>
    <property type="molecule type" value="Genomic_DNA"/>
</dbReference>
<name>A0A2D3V1F8_9PEZI</name>
<dbReference type="Proteomes" id="UP000225277">
    <property type="component" value="Unassembled WGS sequence"/>
</dbReference>
<dbReference type="Pfam" id="PF06293">
    <property type="entry name" value="Kdo"/>
    <property type="match status" value="1"/>
</dbReference>
<dbReference type="OrthoDB" id="2687876at2759"/>
<feature type="region of interest" description="Disordered" evidence="1">
    <location>
        <begin position="109"/>
        <end position="128"/>
    </location>
</feature>
<dbReference type="RefSeq" id="XP_023625387.1">
    <property type="nucleotide sequence ID" value="XM_023769619.1"/>
</dbReference>
<dbReference type="AlphaFoldDB" id="A0A2D3V1F8"/>
<dbReference type="InterPro" id="IPR011009">
    <property type="entry name" value="Kinase-like_dom_sf"/>
</dbReference>
<accession>A0A2D3V1F8</accession>
<dbReference type="SUPFAM" id="SSF56112">
    <property type="entry name" value="Protein kinase-like (PK-like)"/>
    <property type="match status" value="1"/>
</dbReference>
<gene>
    <name evidence="2" type="ORF">RCC_04342</name>
</gene>
<keyword evidence="3" id="KW-1185">Reference proteome</keyword>
<organism evidence="2 3">
    <name type="scientific">Ramularia collo-cygni</name>
    <dbReference type="NCBI Taxonomy" id="112498"/>
    <lineage>
        <taxon>Eukaryota</taxon>
        <taxon>Fungi</taxon>
        <taxon>Dikarya</taxon>
        <taxon>Ascomycota</taxon>
        <taxon>Pezizomycotina</taxon>
        <taxon>Dothideomycetes</taxon>
        <taxon>Dothideomycetidae</taxon>
        <taxon>Mycosphaerellales</taxon>
        <taxon>Mycosphaerellaceae</taxon>
        <taxon>Ramularia</taxon>
    </lineage>
</organism>
<evidence type="ECO:0000313" key="3">
    <source>
        <dbReference type="Proteomes" id="UP000225277"/>
    </source>
</evidence>
<evidence type="ECO:0000313" key="2">
    <source>
        <dbReference type="EMBL" id="CZT18497.1"/>
    </source>
</evidence>
<feature type="compositionally biased region" description="Basic and acidic residues" evidence="1">
    <location>
        <begin position="109"/>
        <end position="120"/>
    </location>
</feature>